<feature type="compositionally biased region" description="Basic and acidic residues" evidence="1">
    <location>
        <begin position="48"/>
        <end position="58"/>
    </location>
</feature>
<evidence type="ECO:0000313" key="2">
    <source>
        <dbReference type="EMBL" id="MFC3981403.1"/>
    </source>
</evidence>
<dbReference type="RefSeq" id="WP_386190069.1">
    <property type="nucleotide sequence ID" value="NZ_JBHSBC010000013.1"/>
</dbReference>
<feature type="region of interest" description="Disordered" evidence="1">
    <location>
        <begin position="229"/>
        <end position="248"/>
    </location>
</feature>
<feature type="region of interest" description="Disordered" evidence="1">
    <location>
        <begin position="23"/>
        <end position="65"/>
    </location>
</feature>
<protein>
    <submittedName>
        <fullName evidence="2">Uncharacterized protein</fullName>
    </submittedName>
</protein>
<comment type="caution">
    <text evidence="2">The sequence shown here is derived from an EMBL/GenBank/DDBJ whole genome shotgun (WGS) entry which is preliminary data.</text>
</comment>
<evidence type="ECO:0000256" key="1">
    <source>
        <dbReference type="SAM" id="MobiDB-lite"/>
    </source>
</evidence>
<evidence type="ECO:0000313" key="3">
    <source>
        <dbReference type="Proteomes" id="UP001595698"/>
    </source>
</evidence>
<dbReference type="EMBL" id="JBHSBC010000013">
    <property type="protein sequence ID" value="MFC3981403.1"/>
    <property type="molecule type" value="Genomic_DNA"/>
</dbReference>
<dbReference type="Proteomes" id="UP001595698">
    <property type="component" value="Unassembled WGS sequence"/>
</dbReference>
<feature type="compositionally biased region" description="Low complexity" evidence="1">
    <location>
        <begin position="25"/>
        <end position="41"/>
    </location>
</feature>
<accession>A0ABV8EYD0</accession>
<gene>
    <name evidence="2" type="ORF">ACFOYY_14790</name>
</gene>
<proteinExistence type="predicted"/>
<reference evidence="3" key="1">
    <citation type="journal article" date="2019" name="Int. J. Syst. Evol. Microbiol.">
        <title>The Global Catalogue of Microorganisms (GCM) 10K type strain sequencing project: providing services to taxonomists for standard genome sequencing and annotation.</title>
        <authorList>
            <consortium name="The Broad Institute Genomics Platform"/>
            <consortium name="The Broad Institute Genome Sequencing Center for Infectious Disease"/>
            <person name="Wu L."/>
            <person name="Ma J."/>
        </authorList>
    </citation>
    <scope>NUCLEOTIDE SEQUENCE [LARGE SCALE GENOMIC DNA]</scope>
    <source>
        <strain evidence="3">TBRC 7912</strain>
    </source>
</reference>
<feature type="region of interest" description="Disordered" evidence="1">
    <location>
        <begin position="91"/>
        <end position="193"/>
    </location>
</feature>
<name>A0ABV8EYD0_9ACTN</name>
<feature type="compositionally biased region" description="Basic and acidic residues" evidence="1">
    <location>
        <begin position="172"/>
        <end position="181"/>
    </location>
</feature>
<feature type="compositionally biased region" description="Basic and acidic residues" evidence="1">
    <location>
        <begin position="117"/>
        <end position="134"/>
    </location>
</feature>
<sequence length="413" mass="43734">MEPITFILWMWVTWGTVRMMTGKNPSSESASPETAPAADTPRVGWAQRADEAAARARTTDWGNPGWWLRAGLAAAWTPVSDLRKARAWYKDRRTGDETEPEIEAPEPNDQEAAPEPAEARRTEDAEPPKAETADAPHPPQDSPEPTKSTQDENEGDASGRTGGARSAAGERIGGRPDDGAHQGDTSQEPWWRRYQRPDEYEVEVEVVPSHPADPAALAKPIPALTAPAPTAPAQGAAPVAEPPSYSAGPAVRTVPDATGIGQIEGTPTEMSKYVAIPGMNAPAPTTSVEVGGNTHDDAVELSKKIVKAVNMTTTPVAEAEAMIRASLAAAWNAVDALAAAGVGGAVIDRWAEAVIAFDTAHKTAKKLKQEVDDAHEAAKKAERLQSRLGNEIQAAVQAAGKSAANFTGYYGKR</sequence>
<organism evidence="2 3">
    <name type="scientific">Streptosporangium jomthongense</name>
    <dbReference type="NCBI Taxonomy" id="1193683"/>
    <lineage>
        <taxon>Bacteria</taxon>
        <taxon>Bacillati</taxon>
        <taxon>Actinomycetota</taxon>
        <taxon>Actinomycetes</taxon>
        <taxon>Streptosporangiales</taxon>
        <taxon>Streptosporangiaceae</taxon>
        <taxon>Streptosporangium</taxon>
    </lineage>
</organism>
<feature type="compositionally biased region" description="Acidic residues" evidence="1">
    <location>
        <begin position="97"/>
        <end position="109"/>
    </location>
</feature>
<feature type="compositionally biased region" description="Low complexity" evidence="1">
    <location>
        <begin position="229"/>
        <end position="243"/>
    </location>
</feature>
<keyword evidence="3" id="KW-1185">Reference proteome</keyword>